<protein>
    <recommendedName>
        <fullName evidence="2">F-box domain-containing protein</fullName>
    </recommendedName>
</protein>
<dbReference type="PANTHER" id="PTHR39741">
    <property type="entry name" value="F-BOX DOMAIN CONTAINING PROTEIN, EXPRESSED"/>
    <property type="match status" value="1"/>
</dbReference>
<dbReference type="InterPro" id="IPR055336">
    <property type="entry name" value="At4g00755-like"/>
</dbReference>
<accession>W4HBV9</accession>
<name>W4HBV9_APHAT</name>
<dbReference type="AlphaFoldDB" id="W4HBV9"/>
<reference evidence="1" key="1">
    <citation type="submission" date="2013-12" db="EMBL/GenBank/DDBJ databases">
        <title>The Genome Sequence of Aphanomyces astaci APO3.</title>
        <authorList>
            <consortium name="The Broad Institute Genomics Platform"/>
            <person name="Russ C."/>
            <person name="Tyler B."/>
            <person name="van West P."/>
            <person name="Dieguez-Uribeondo J."/>
            <person name="Young S.K."/>
            <person name="Zeng Q."/>
            <person name="Gargeya S."/>
            <person name="Fitzgerald M."/>
            <person name="Abouelleil A."/>
            <person name="Alvarado L."/>
            <person name="Chapman S.B."/>
            <person name="Gainer-Dewar J."/>
            <person name="Goldberg J."/>
            <person name="Griggs A."/>
            <person name="Gujja S."/>
            <person name="Hansen M."/>
            <person name="Howarth C."/>
            <person name="Imamovic A."/>
            <person name="Ireland A."/>
            <person name="Larimer J."/>
            <person name="McCowan C."/>
            <person name="Murphy C."/>
            <person name="Pearson M."/>
            <person name="Poon T.W."/>
            <person name="Priest M."/>
            <person name="Roberts A."/>
            <person name="Saif S."/>
            <person name="Shea T."/>
            <person name="Sykes S."/>
            <person name="Wortman J."/>
            <person name="Nusbaum C."/>
            <person name="Birren B."/>
        </authorList>
    </citation>
    <scope>NUCLEOTIDE SEQUENCE [LARGE SCALE GENOMIC DNA]</scope>
    <source>
        <strain evidence="1">APO3</strain>
    </source>
</reference>
<dbReference type="VEuPathDB" id="FungiDB:H257_00714"/>
<dbReference type="GeneID" id="20802710"/>
<dbReference type="STRING" id="112090.W4HBV9"/>
<proteinExistence type="predicted"/>
<evidence type="ECO:0000313" key="1">
    <source>
        <dbReference type="EMBL" id="ETV89427.1"/>
    </source>
</evidence>
<dbReference type="PANTHER" id="PTHR39741:SF2">
    <property type="entry name" value="F-BOX DOMAIN-CONTAINING PROTEIN"/>
    <property type="match status" value="1"/>
</dbReference>
<dbReference type="EMBL" id="KI913114">
    <property type="protein sequence ID" value="ETV89427.1"/>
    <property type="molecule type" value="Genomic_DNA"/>
</dbReference>
<gene>
    <name evidence="1" type="ORF">H257_00714</name>
</gene>
<evidence type="ECO:0008006" key="2">
    <source>
        <dbReference type="Google" id="ProtNLM"/>
    </source>
</evidence>
<dbReference type="OrthoDB" id="63379at2759"/>
<dbReference type="RefSeq" id="XP_009821827.1">
    <property type="nucleotide sequence ID" value="XM_009823525.1"/>
</dbReference>
<sequence length="395" mass="45395">MFEYIRTTALRNDRRNRCLKDPSVGHSPLATRSFAMFFWRNPSPASGHDGDDLSVGRTKEEMLRCNRCDEFVMLPIEIVANIVECLTHMEIHHLEAAHPRFRMQVEGYNCWKQDVVRRIVLDKTQWFRTASATMTHFSNNYRAMSVWKRLGCLAHLAGSSKYGQDNLIADVLKFSSADRESEGPGNTLRPSKCWGEIQRFSDELDTPYNLQELSSFSMFRLLTRRQASLGETIQMLCGCSSGNSCYWSSAASTTQNTEESIYYRMRGHCVVRAVSVLPYRVFWHPNAPTYGPQQVSFSFYANERNVDSEHEVPFYVSPVFDVVNDMVEQSFELPVRVLLQDGYMRVNLIGRHQAQTFDVPTWMQAHGDDNTPKYYCCLSQVRAHGVMMDFDTSSP</sequence>
<organism evidence="1">
    <name type="scientific">Aphanomyces astaci</name>
    <name type="common">Crayfish plague agent</name>
    <dbReference type="NCBI Taxonomy" id="112090"/>
    <lineage>
        <taxon>Eukaryota</taxon>
        <taxon>Sar</taxon>
        <taxon>Stramenopiles</taxon>
        <taxon>Oomycota</taxon>
        <taxon>Saprolegniomycetes</taxon>
        <taxon>Saprolegniales</taxon>
        <taxon>Verrucalvaceae</taxon>
        <taxon>Aphanomyces</taxon>
    </lineage>
</organism>